<sequence>MAINKSHSGEDVDKKCIFCLIANDQDEEAEILKKDEELVCFKDIEPAAPHHYLVVPRKHITSCLSLHRGHTGLVERMAEMGKAVLRDQGITDMKDIQLGFHQAPYISVEHLHLHVLAPTTKIIWDQRNMFKPAFVTEECLRKHLKDKAPPLKYCLTDCFSCLRATSSQGGLSEKQTSQRRI</sequence>
<evidence type="ECO:0000313" key="7">
    <source>
        <dbReference type="Ensembl" id="ENSMALP00000006844.1"/>
    </source>
</evidence>
<dbReference type="PROSITE" id="PS51084">
    <property type="entry name" value="HIT_2"/>
    <property type="match status" value="1"/>
</dbReference>
<dbReference type="InterPro" id="IPR036265">
    <property type="entry name" value="HIT-like_sf"/>
</dbReference>
<comment type="similarity">
    <text evidence="2">Belongs to the HINT family.</text>
</comment>
<dbReference type="PANTHER" id="PTHR12486">
    <property type="entry name" value="APRATAXIN-RELATED"/>
    <property type="match status" value="1"/>
</dbReference>
<dbReference type="PRINTS" id="PR00332">
    <property type="entry name" value="HISTRIAD"/>
</dbReference>
<dbReference type="KEGG" id="malb:109954447"/>
<comment type="catalytic activity">
    <reaction evidence="1">
        <text>adenosine 5'-phosphoramidate + H2O = NH4(+) + AMP</text>
        <dbReference type="Rhea" id="RHEA:67916"/>
        <dbReference type="ChEBI" id="CHEBI:15377"/>
        <dbReference type="ChEBI" id="CHEBI:28938"/>
        <dbReference type="ChEBI" id="CHEBI:57890"/>
        <dbReference type="ChEBI" id="CHEBI:456215"/>
    </reaction>
</comment>
<feature type="active site" description="Tele-AMP-histidine intermediate" evidence="3">
    <location>
        <position position="112"/>
    </location>
</feature>
<feature type="domain" description="HIT" evidence="6">
    <location>
        <begin position="17"/>
        <end position="129"/>
    </location>
</feature>
<keyword evidence="8" id="KW-1185">Reference proteome</keyword>
<dbReference type="Gene3D" id="3.30.428.10">
    <property type="entry name" value="HIT-like"/>
    <property type="match status" value="1"/>
</dbReference>
<evidence type="ECO:0000259" key="6">
    <source>
        <dbReference type="PROSITE" id="PS51084"/>
    </source>
</evidence>
<name>A0A3Q3IPB1_MONAL</name>
<evidence type="ECO:0000256" key="2">
    <source>
        <dbReference type="ARBA" id="ARBA00025764"/>
    </source>
</evidence>
<dbReference type="AlphaFoldDB" id="A0A3Q3IPB1"/>
<feature type="short sequence motif" description="Histidine triad motif" evidence="4 5">
    <location>
        <begin position="110"/>
        <end position="114"/>
    </location>
</feature>
<reference evidence="7" key="2">
    <citation type="submission" date="2025-09" db="UniProtKB">
        <authorList>
            <consortium name="Ensembl"/>
        </authorList>
    </citation>
    <scope>IDENTIFICATION</scope>
</reference>
<dbReference type="Ensembl" id="ENSMALT00000006988.1">
    <property type="protein sequence ID" value="ENSMALP00000006844.1"/>
    <property type="gene ID" value="ENSMALG00000004857.1"/>
</dbReference>
<organism evidence="7 8">
    <name type="scientific">Monopterus albus</name>
    <name type="common">Swamp eel</name>
    <dbReference type="NCBI Taxonomy" id="43700"/>
    <lineage>
        <taxon>Eukaryota</taxon>
        <taxon>Metazoa</taxon>
        <taxon>Chordata</taxon>
        <taxon>Craniata</taxon>
        <taxon>Vertebrata</taxon>
        <taxon>Euteleostomi</taxon>
        <taxon>Actinopterygii</taxon>
        <taxon>Neopterygii</taxon>
        <taxon>Teleostei</taxon>
        <taxon>Neoteleostei</taxon>
        <taxon>Acanthomorphata</taxon>
        <taxon>Anabantaria</taxon>
        <taxon>Synbranchiformes</taxon>
        <taxon>Synbranchidae</taxon>
        <taxon>Monopterus</taxon>
    </lineage>
</organism>
<dbReference type="GeneID" id="109954447"/>
<dbReference type="PANTHER" id="PTHR12486:SF6">
    <property type="entry name" value="ADENOSINE 5'-MONOPHOSPHORAMIDASE HINT3"/>
    <property type="match status" value="1"/>
</dbReference>
<dbReference type="RefSeq" id="XP_020445433.1">
    <property type="nucleotide sequence ID" value="XM_020589777.1"/>
</dbReference>
<dbReference type="InterPro" id="IPR001310">
    <property type="entry name" value="Histidine_triad_HIT"/>
</dbReference>
<dbReference type="InterPro" id="IPR011146">
    <property type="entry name" value="HIT-like"/>
</dbReference>
<dbReference type="Pfam" id="PF11969">
    <property type="entry name" value="DcpS_C"/>
    <property type="match status" value="1"/>
</dbReference>
<proteinExistence type="inferred from homology"/>
<evidence type="ECO:0000313" key="8">
    <source>
        <dbReference type="Proteomes" id="UP000261600"/>
    </source>
</evidence>
<protein>
    <recommendedName>
        <fullName evidence="6">HIT domain-containing protein</fullName>
    </recommendedName>
</protein>
<accession>A0A3Q3IPB1</accession>
<evidence type="ECO:0000256" key="4">
    <source>
        <dbReference type="PIRSR" id="PIRSR601310-3"/>
    </source>
</evidence>
<evidence type="ECO:0000256" key="3">
    <source>
        <dbReference type="PIRSR" id="PIRSR601310-1"/>
    </source>
</evidence>
<evidence type="ECO:0000256" key="5">
    <source>
        <dbReference type="PROSITE-ProRule" id="PRU00464"/>
    </source>
</evidence>
<reference evidence="7" key="1">
    <citation type="submission" date="2025-08" db="UniProtKB">
        <authorList>
            <consortium name="Ensembl"/>
        </authorList>
    </citation>
    <scope>IDENTIFICATION</scope>
</reference>
<dbReference type="OrthoDB" id="1915375at2759"/>
<dbReference type="SUPFAM" id="SSF54197">
    <property type="entry name" value="HIT-like"/>
    <property type="match status" value="1"/>
</dbReference>
<dbReference type="GO" id="GO:0003824">
    <property type="term" value="F:catalytic activity"/>
    <property type="evidence" value="ECO:0007669"/>
    <property type="project" value="InterPro"/>
</dbReference>
<evidence type="ECO:0000256" key="1">
    <source>
        <dbReference type="ARBA" id="ARBA00024472"/>
    </source>
</evidence>
<dbReference type="Proteomes" id="UP000261600">
    <property type="component" value="Unplaced"/>
</dbReference>